<evidence type="ECO:0000313" key="1">
    <source>
        <dbReference type="EMBL" id="KKS57259.1"/>
    </source>
</evidence>
<organism evidence="1 2">
    <name type="scientific">Candidatus Magasanikbacteria bacterium GW2011_GWA2_42_32</name>
    <dbReference type="NCBI Taxonomy" id="1619039"/>
    <lineage>
        <taxon>Bacteria</taxon>
        <taxon>Candidatus Magasanikiibacteriota</taxon>
    </lineage>
</organism>
<comment type="caution">
    <text evidence="1">The sequence shown here is derived from an EMBL/GenBank/DDBJ whole genome shotgun (WGS) entry which is preliminary data.</text>
</comment>
<gene>
    <name evidence="1" type="ORF">UV20_C0002G0048</name>
</gene>
<evidence type="ECO:0000313" key="2">
    <source>
        <dbReference type="Proteomes" id="UP000034837"/>
    </source>
</evidence>
<accession>A0A0G1A8L0</accession>
<protein>
    <submittedName>
        <fullName evidence="1">Uncharacterized protein</fullName>
    </submittedName>
</protein>
<name>A0A0G1A8L0_9BACT</name>
<proteinExistence type="predicted"/>
<reference evidence="1 2" key="1">
    <citation type="journal article" date="2015" name="Nature">
        <title>rRNA introns, odd ribosomes, and small enigmatic genomes across a large radiation of phyla.</title>
        <authorList>
            <person name="Brown C.T."/>
            <person name="Hug L.A."/>
            <person name="Thomas B.C."/>
            <person name="Sharon I."/>
            <person name="Castelle C.J."/>
            <person name="Singh A."/>
            <person name="Wilkins M.J."/>
            <person name="Williams K.H."/>
            <person name="Banfield J.F."/>
        </authorList>
    </citation>
    <scope>NUCLEOTIDE SEQUENCE [LARGE SCALE GENOMIC DNA]</scope>
</reference>
<sequence>MAETSLVDLRLVEQLRQDVILRNFDVVKSQDPGRMVIVDCADGSRKLELLLHHYNLAQTAGDVAMDECVFHDPSLNGGGLLLHPESPLIKPHLRQHLTLLDSIEGGVHFKNLDGNGARPLILIYAHTPCAAATAYRLNIVEQMQWIVRAKQYLKELHPNWRVLCMVHVLKSGQPSAKEKRGQYASYVFSSRAFLRWFSRFSL</sequence>
<dbReference type="Proteomes" id="UP000034837">
    <property type="component" value="Unassembled WGS sequence"/>
</dbReference>
<dbReference type="AlphaFoldDB" id="A0A0G1A8L0"/>
<dbReference type="EMBL" id="LCDO01000002">
    <property type="protein sequence ID" value="KKS57259.1"/>
    <property type="molecule type" value="Genomic_DNA"/>
</dbReference>